<evidence type="ECO:0000259" key="2">
    <source>
        <dbReference type="Pfam" id="PF26133"/>
    </source>
</evidence>
<evidence type="ECO:0000256" key="1">
    <source>
        <dbReference type="SAM" id="MobiDB-lite"/>
    </source>
</evidence>
<reference evidence="3" key="2">
    <citation type="submission" date="2000-10" db="EMBL/GenBank/DDBJ databases">
        <title>Arabidopsis thaliana chromosome 1 BAC T1E4 genomic sequence.</title>
        <authorList>
            <person name="Lin X."/>
            <person name="Kaul S."/>
            <person name="Town C.D."/>
            <person name="Benito M."/>
            <person name="Creasy T.H."/>
            <person name="Haas B.J."/>
            <person name="Wu D."/>
            <person name="Maiti R."/>
            <person name="Ronning C.M."/>
            <person name="Koo H."/>
            <person name="Fujii C.Y."/>
            <person name="Utterback T.R."/>
            <person name="Barnstead M.E."/>
            <person name="Bowman C.L."/>
            <person name="White O."/>
            <person name="Nierman W.C."/>
            <person name="Fraser C.M."/>
        </authorList>
    </citation>
    <scope>NUCLEOTIDE SEQUENCE</scope>
</reference>
<gene>
    <name evidence="3" type="primary">T1E4.5</name>
</gene>
<feature type="compositionally biased region" description="Basic and acidic residues" evidence="1">
    <location>
        <begin position="252"/>
        <end position="266"/>
    </location>
</feature>
<dbReference type="PANTHER" id="PTHR33018:SF34">
    <property type="entry name" value="OS02G0472350 PROTEIN"/>
    <property type="match status" value="1"/>
</dbReference>
<sequence length="363" mass="39349">MDSEMDSSSFTYLKEDVVSQVLGKDKPGRLRGMSRGVTATKLAFMLARDSHVEKLEATQADLLTKLEDLQNVVSGLATKKRFLSNVSAGVRCQLLDWCSDDDVVVGEGEFCSAEQMYKIGRIPFGRNAAAVVVKSIILDSDVSSPSENQTAGSSAKDSSAVKIIIIDWNMACSVVGEGRLCSTDRLELVNNMPLGPSAGIVKVEKLFNKDAYLWRASPEKFVMGDVLNENIAWSLHSIQYVNSSPPQYETASAEKRPLPPSADKRPASSLSHSTTSTSKSAKKKCIMLDYKNGRERVAEGRVCASNPSDTVHHMPLGPNASKVCVEVSKIGDAAVWRPNSEIQTIADAVGSIVAWPSDKIMFV</sequence>
<dbReference type="AlphaFoldDB" id="Q9FW45"/>
<accession>Q9FW45</accession>
<dbReference type="Pfam" id="PF26133">
    <property type="entry name" value="DUF8039"/>
    <property type="match status" value="1"/>
</dbReference>
<proteinExistence type="predicted"/>
<name>Q9FW45_ARATH</name>
<protein>
    <submittedName>
        <fullName evidence="3">En/Spm-like transposon protein, putative</fullName>
    </submittedName>
</protein>
<dbReference type="PANTHER" id="PTHR33018">
    <property type="entry name" value="OS10G0338966 PROTEIN-RELATED"/>
    <property type="match status" value="1"/>
</dbReference>
<evidence type="ECO:0000313" key="3">
    <source>
        <dbReference type="EMBL" id="AAG26077.1"/>
    </source>
</evidence>
<feature type="compositionally biased region" description="Low complexity" evidence="1">
    <location>
        <begin position="268"/>
        <end position="279"/>
    </location>
</feature>
<dbReference type="InterPro" id="IPR058352">
    <property type="entry name" value="DUF8039"/>
</dbReference>
<feature type="domain" description="DUF8039" evidence="2">
    <location>
        <begin position="282"/>
        <end position="362"/>
    </location>
</feature>
<organism evidence="3">
    <name type="scientific">Arabidopsis thaliana</name>
    <name type="common">Mouse-ear cress</name>
    <dbReference type="NCBI Taxonomy" id="3702"/>
    <lineage>
        <taxon>Eukaryota</taxon>
        <taxon>Viridiplantae</taxon>
        <taxon>Streptophyta</taxon>
        <taxon>Embryophyta</taxon>
        <taxon>Tracheophyta</taxon>
        <taxon>Spermatophyta</taxon>
        <taxon>Magnoliopsida</taxon>
        <taxon>eudicotyledons</taxon>
        <taxon>Gunneridae</taxon>
        <taxon>Pentapetalae</taxon>
        <taxon>rosids</taxon>
        <taxon>malvids</taxon>
        <taxon>Brassicales</taxon>
        <taxon>Brassicaceae</taxon>
        <taxon>Camelineae</taxon>
        <taxon>Arabidopsis</taxon>
    </lineage>
</organism>
<dbReference type="PIR" id="E86459">
    <property type="entry name" value="E86459"/>
</dbReference>
<feature type="region of interest" description="Disordered" evidence="1">
    <location>
        <begin position="246"/>
        <end position="280"/>
    </location>
</feature>
<reference key="1">
    <citation type="journal article" date="2000" name="Nature">
        <title>Sequence and analysis of chromosome 1 of the plant Arabidopsis thaliana.</title>
        <authorList>
            <person name="Theologis A."/>
            <person name="Ecker J.R."/>
            <person name="Palm C.J."/>
            <person name="Federspiel N.A."/>
            <person name="Kaul S."/>
            <person name="White O."/>
            <person name="Alonso J."/>
            <person name="Altafi H."/>
            <person name="Araujo R."/>
            <person name="Bowman C.L."/>
            <person name="Brooks S.Y."/>
            <person name="Buehler E."/>
            <person name="Chan A."/>
            <person name="Chao Q."/>
            <person name="Chen H."/>
            <person name="Cheuk R.F."/>
            <person name="Chin C.W."/>
            <person name="Chung M.K."/>
            <person name="Conn L."/>
            <person name="Conway A.B."/>
            <person name="Conway A.R."/>
            <person name="Creasy T.H."/>
            <person name="Dewar K."/>
            <person name="Dunn P."/>
            <person name="Etgu P."/>
            <person name="Feldblyum T.V."/>
            <person name="Feng J."/>
            <person name="Fong B."/>
            <person name="Fujii C.Y."/>
            <person name="Gill J.E."/>
            <person name="Goldsmith A.D."/>
            <person name="Haas B."/>
            <person name="Hansen N.F."/>
            <person name="Hughes B."/>
            <person name="Huizar L."/>
            <person name="Hunter J.L."/>
            <person name="Jenkins J."/>
            <person name="Johnson-Hopson C."/>
            <person name="Khan S."/>
            <person name="Khaykin E."/>
            <person name="Kim C.J."/>
            <person name="Koo H.L."/>
            <person name="Kremenetskaia I."/>
            <person name="Kurtz D.B."/>
            <person name="Kwan A."/>
            <person name="Lam B."/>
            <person name="Langin-Hooper S."/>
            <person name="Lee A."/>
            <person name="Lee J.M."/>
            <person name="Lenz C.A."/>
            <person name="Li J.H."/>
            <person name="Li Y."/>
            <person name="Lin X."/>
            <person name="Liu S.X."/>
            <person name="Liu Z.A."/>
            <person name="Luros J.S."/>
            <person name="Maiti R."/>
            <person name="Marziali A."/>
            <person name="Militscher J."/>
            <person name="Miranda M."/>
            <person name="Nguyen M."/>
            <person name="Nierman W.C."/>
            <person name="Osborne B.I."/>
            <person name="Pai G."/>
            <person name="Peterson J."/>
            <person name="Pham P.K."/>
            <person name="Rizzo M."/>
            <person name="Rooney T."/>
            <person name="Rowley D."/>
            <person name="Sakano H."/>
            <person name="Salzberg S.L."/>
            <person name="Schwartz J.R."/>
            <person name="Shinn P."/>
            <person name="Southwick A.M."/>
            <person name="Sun H."/>
            <person name="Tallon L.J."/>
            <person name="Tambunga G."/>
            <person name="Toriumi M.J."/>
            <person name="Town C.D."/>
            <person name="Utterback T."/>
            <person name="Van Aken S."/>
            <person name="Vaysberg M."/>
            <person name="Vysotskaia V.S."/>
            <person name="Walker M."/>
            <person name="Wu D."/>
            <person name="Yu G."/>
            <person name="Fraser C.M."/>
            <person name="Venter J.C."/>
            <person name="Davis R.W."/>
        </authorList>
    </citation>
    <scope>NUCLEOTIDE SEQUENCE [LARGE SCALE GENOMIC DNA]</scope>
    <source>
        <strain>cv. Columbia</strain>
    </source>
</reference>
<dbReference type="EMBL" id="AC069299">
    <property type="protein sequence ID" value="AAG26077.1"/>
    <property type="molecule type" value="Genomic_DNA"/>
</dbReference>